<sequence length="78" mass="8359">MGGGESWHAVLLADRRGQSCSTAFALSGHQGTKWDPSAPNQWCRFGLGLFTDECRAGSRPQSVGRSTDVIDCPAKTFS</sequence>
<proteinExistence type="predicted"/>
<dbReference type="EMBL" id="ADNW02000031">
    <property type="protein sequence ID" value="EGD21629.1"/>
    <property type="molecule type" value="Genomic_DNA"/>
</dbReference>
<comment type="caution">
    <text evidence="1">The sequence shown here is derived from an EMBL/GenBank/DDBJ whole genome shotgun (WGS) entry which is preliminary data.</text>
</comment>
<keyword evidence="2" id="KW-1185">Reference proteome</keyword>
<name>E9T7C9_RHOHA</name>
<organism evidence="1 2">
    <name type="scientific">Prescottella equi ATCC 33707</name>
    <dbReference type="NCBI Taxonomy" id="525370"/>
    <lineage>
        <taxon>Bacteria</taxon>
        <taxon>Bacillati</taxon>
        <taxon>Actinomycetota</taxon>
        <taxon>Actinomycetes</taxon>
        <taxon>Mycobacteriales</taxon>
        <taxon>Nocardiaceae</taxon>
        <taxon>Prescottella</taxon>
    </lineage>
</organism>
<protein>
    <submittedName>
        <fullName evidence="1">Uncharacterized protein</fullName>
    </submittedName>
</protein>
<gene>
    <name evidence="1" type="ORF">HMPREF0724_14685</name>
</gene>
<evidence type="ECO:0000313" key="2">
    <source>
        <dbReference type="Proteomes" id="UP000004245"/>
    </source>
</evidence>
<dbReference type="HOGENOM" id="CLU_2619693_0_0_11"/>
<evidence type="ECO:0000313" key="1">
    <source>
        <dbReference type="EMBL" id="EGD21629.1"/>
    </source>
</evidence>
<accession>E9T7C9</accession>
<dbReference type="AlphaFoldDB" id="E9T7C9"/>
<dbReference type="Proteomes" id="UP000004245">
    <property type="component" value="Unassembled WGS sequence"/>
</dbReference>
<reference evidence="1" key="1">
    <citation type="submission" date="2011-01" db="EMBL/GenBank/DDBJ databases">
        <authorList>
            <person name="Muzny D."/>
            <person name="Qin X."/>
            <person name="Buhay C."/>
            <person name="Dugan-Rocha S."/>
            <person name="Ding Y."/>
            <person name="Chen G."/>
            <person name="Hawes A."/>
            <person name="Holder M."/>
            <person name="Jhangiani S."/>
            <person name="Johnson A."/>
            <person name="Khan Z."/>
            <person name="Li Z."/>
            <person name="Liu W."/>
            <person name="Liu X."/>
            <person name="Perez L."/>
            <person name="Shen H."/>
            <person name="Wang Q."/>
            <person name="Watt J."/>
            <person name="Xi L."/>
            <person name="Xin Y."/>
            <person name="Zhou J."/>
            <person name="Deng J."/>
            <person name="Jiang H."/>
            <person name="Liu Y."/>
            <person name="Qu J."/>
            <person name="Song X.-Z."/>
            <person name="Zhang L."/>
            <person name="Villasana D."/>
            <person name="Johnson A."/>
            <person name="Liu J."/>
            <person name="Liyanage D."/>
            <person name="Lorensuhewa L."/>
            <person name="Robinson T."/>
            <person name="Song A."/>
            <person name="Song B.-B."/>
            <person name="Dinh H."/>
            <person name="Thornton R."/>
            <person name="Coyle M."/>
            <person name="Francisco L."/>
            <person name="Jackson L."/>
            <person name="Javaid M."/>
            <person name="Korchina V."/>
            <person name="Kovar C."/>
            <person name="Mata R."/>
            <person name="Mathew T."/>
            <person name="Ngo R."/>
            <person name="Nguyen L."/>
            <person name="Nguyen N."/>
            <person name="Okwuonu G."/>
            <person name="Ongeri F."/>
            <person name="Pham C."/>
            <person name="Simmons D."/>
            <person name="Wilczek-Boney K."/>
            <person name="Hale W."/>
            <person name="Jakkamsetti A."/>
            <person name="Pham P."/>
            <person name="Ruth R."/>
            <person name="San Lucas F."/>
            <person name="Warren J."/>
            <person name="Zhang J."/>
            <person name="Zhao Z."/>
            <person name="Zhou C."/>
            <person name="Zhu D."/>
            <person name="Lee S."/>
            <person name="Bess C."/>
            <person name="Blankenburg K."/>
            <person name="Forbes L."/>
            <person name="Fu Q."/>
            <person name="Gubbala S."/>
            <person name="Hirani K."/>
            <person name="Jayaseelan J.C."/>
            <person name="Lara F."/>
            <person name="Munidasa M."/>
            <person name="Palculict T."/>
            <person name="Patil S."/>
            <person name="Pu L.-L."/>
            <person name="Saada N."/>
            <person name="Tang L."/>
            <person name="Weissenberger G."/>
            <person name="Zhu Y."/>
            <person name="Hemphill L."/>
            <person name="Shang Y."/>
            <person name="Youmans B."/>
            <person name="Ayvaz T."/>
            <person name="Ross M."/>
            <person name="Santibanez J."/>
            <person name="Aqrawi P."/>
            <person name="Gross S."/>
            <person name="Joshi V."/>
            <person name="Fowler G."/>
            <person name="Nazareth L."/>
            <person name="Reid J."/>
            <person name="Worley K."/>
            <person name="Petrosino J."/>
            <person name="Highlander S."/>
            <person name="Gibbs R."/>
        </authorList>
    </citation>
    <scope>NUCLEOTIDE SEQUENCE [LARGE SCALE GENOMIC DNA]</scope>
    <source>
        <strain evidence="1">ATCC 33707</strain>
    </source>
</reference>